<name>A0A1R2BTX2_9CILI</name>
<evidence type="ECO:0000313" key="3">
    <source>
        <dbReference type="EMBL" id="OMJ80262.1"/>
    </source>
</evidence>
<protein>
    <recommendedName>
        <fullName evidence="5">Oxysterol-binding protein</fullName>
    </recommendedName>
</protein>
<dbReference type="Gene3D" id="2.40.160.120">
    <property type="match status" value="1"/>
</dbReference>
<sequence length="366" mass="43190">MNINRFSCEGAPYEDDEFEDAIGSEETFPERKCLPLLRTPKHKKVIWKYIQDTIHMQYYKIQAPMNVYEPLSLLQRISEEMAYYKMLTDADMIDDSCKRLAYVSAFVTSSYMNLKRITKPFNPIVGETFELRFDELSLVLEQVNKDVTALCCKHPNFVYWSSTELASQFVENKLEISVLGPCYLYLIGSKQRYTWSRPSITIKDLQSGRVKKEIEGEVRITCDNSEEYSVIRFLKNSIEGEVFDGYKVIWRLKVGESIEIYNDNEKIALKEGNKYPDAYEYNYYFSLFALQLNLPPFLFPGLPATDSRYRKDIRLFENGEFKQANKEYSALMAKSEANKNYVPKWFQFNNNSWEFNEKYWEFRTSN</sequence>
<evidence type="ECO:0000313" key="4">
    <source>
        <dbReference type="Proteomes" id="UP000187209"/>
    </source>
</evidence>
<dbReference type="EMBL" id="MPUH01000431">
    <property type="protein sequence ID" value="OMJ80262.1"/>
    <property type="molecule type" value="Genomic_DNA"/>
</dbReference>
<keyword evidence="4" id="KW-1185">Reference proteome</keyword>
<dbReference type="PANTHER" id="PTHR10972">
    <property type="entry name" value="OXYSTEROL-BINDING PROTEIN-RELATED"/>
    <property type="match status" value="1"/>
</dbReference>
<keyword evidence="2" id="KW-0597">Phosphoprotein</keyword>
<comment type="similarity">
    <text evidence="1">Belongs to the OSBP family.</text>
</comment>
<evidence type="ECO:0000256" key="1">
    <source>
        <dbReference type="ARBA" id="ARBA00008842"/>
    </source>
</evidence>
<evidence type="ECO:0000256" key="2">
    <source>
        <dbReference type="ARBA" id="ARBA00022553"/>
    </source>
</evidence>
<dbReference type="Pfam" id="PF01237">
    <property type="entry name" value="Oxysterol_BP"/>
    <property type="match status" value="1"/>
</dbReference>
<dbReference type="GO" id="GO:0016020">
    <property type="term" value="C:membrane"/>
    <property type="evidence" value="ECO:0007669"/>
    <property type="project" value="TreeGrafter"/>
</dbReference>
<reference evidence="3 4" key="1">
    <citation type="submission" date="2016-11" db="EMBL/GenBank/DDBJ databases">
        <title>The macronuclear genome of Stentor coeruleus: a giant cell with tiny introns.</title>
        <authorList>
            <person name="Slabodnick M."/>
            <person name="Ruby J.G."/>
            <person name="Reiff S.B."/>
            <person name="Swart E.C."/>
            <person name="Gosai S."/>
            <person name="Prabakaran S."/>
            <person name="Witkowska E."/>
            <person name="Larue G.E."/>
            <person name="Fisher S."/>
            <person name="Freeman R.M."/>
            <person name="Gunawardena J."/>
            <person name="Chu W."/>
            <person name="Stover N.A."/>
            <person name="Gregory B.D."/>
            <person name="Nowacki M."/>
            <person name="Derisi J."/>
            <person name="Roy S.W."/>
            <person name="Marshall W.F."/>
            <person name="Sood P."/>
        </authorList>
    </citation>
    <scope>NUCLEOTIDE SEQUENCE [LARGE SCALE GENOMIC DNA]</scope>
    <source>
        <strain evidence="3">WM001</strain>
    </source>
</reference>
<dbReference type="Proteomes" id="UP000187209">
    <property type="component" value="Unassembled WGS sequence"/>
</dbReference>
<comment type="caution">
    <text evidence="3">The sequence shown here is derived from an EMBL/GenBank/DDBJ whole genome shotgun (WGS) entry which is preliminary data.</text>
</comment>
<gene>
    <name evidence="3" type="ORF">SteCoe_19520</name>
</gene>
<organism evidence="3 4">
    <name type="scientific">Stentor coeruleus</name>
    <dbReference type="NCBI Taxonomy" id="5963"/>
    <lineage>
        <taxon>Eukaryota</taxon>
        <taxon>Sar</taxon>
        <taxon>Alveolata</taxon>
        <taxon>Ciliophora</taxon>
        <taxon>Postciliodesmatophora</taxon>
        <taxon>Heterotrichea</taxon>
        <taxon>Heterotrichida</taxon>
        <taxon>Stentoridae</taxon>
        <taxon>Stentor</taxon>
    </lineage>
</organism>
<dbReference type="GO" id="GO:0005829">
    <property type="term" value="C:cytosol"/>
    <property type="evidence" value="ECO:0007669"/>
    <property type="project" value="TreeGrafter"/>
</dbReference>
<evidence type="ECO:0008006" key="5">
    <source>
        <dbReference type="Google" id="ProtNLM"/>
    </source>
</evidence>
<accession>A0A1R2BTX2</accession>
<dbReference type="InterPro" id="IPR037239">
    <property type="entry name" value="OSBP_sf"/>
</dbReference>
<dbReference type="AlphaFoldDB" id="A0A1R2BTX2"/>
<dbReference type="GO" id="GO:0032934">
    <property type="term" value="F:sterol binding"/>
    <property type="evidence" value="ECO:0007669"/>
    <property type="project" value="TreeGrafter"/>
</dbReference>
<proteinExistence type="inferred from homology"/>
<dbReference type="PANTHER" id="PTHR10972:SF205">
    <property type="entry name" value="OXYSTEROL-BINDING PROTEIN 1"/>
    <property type="match status" value="1"/>
</dbReference>
<dbReference type="SUPFAM" id="SSF144000">
    <property type="entry name" value="Oxysterol-binding protein-like"/>
    <property type="match status" value="1"/>
</dbReference>
<dbReference type="InterPro" id="IPR000648">
    <property type="entry name" value="Oxysterol-bd"/>
</dbReference>
<dbReference type="OrthoDB" id="309527at2759"/>